<dbReference type="Gene3D" id="1.10.460.10">
    <property type="entry name" value="Topoisomerase I, domain 2"/>
    <property type="match status" value="1"/>
</dbReference>
<dbReference type="GO" id="GO:0006265">
    <property type="term" value="P:DNA topological change"/>
    <property type="evidence" value="ECO:0007669"/>
    <property type="project" value="UniProtKB-UniRule"/>
</dbReference>
<dbReference type="InterPro" id="IPR005739">
    <property type="entry name" value="TopoI_arch"/>
</dbReference>
<dbReference type="PRINTS" id="PR00417">
    <property type="entry name" value="PRTPISMRASEI"/>
</dbReference>
<evidence type="ECO:0000256" key="1">
    <source>
        <dbReference type="ARBA" id="ARBA00000213"/>
    </source>
</evidence>
<comment type="subunit">
    <text evidence="12">Monomer.</text>
</comment>
<dbReference type="GO" id="GO:0003917">
    <property type="term" value="F:DNA topoisomerase type I (single strand cut, ATP-independent) activity"/>
    <property type="evidence" value="ECO:0007669"/>
    <property type="project" value="UniProtKB-UniRule"/>
</dbReference>
<dbReference type="Gene3D" id="2.70.20.10">
    <property type="entry name" value="Topoisomerase I, domain 3"/>
    <property type="match status" value="1"/>
</dbReference>
<comment type="catalytic activity">
    <reaction evidence="1 12">
        <text>ATP-independent breakage of single-stranded DNA, followed by passage and rejoining.</text>
        <dbReference type="EC" id="5.6.2.1"/>
    </reaction>
</comment>
<dbReference type="FunFam" id="1.10.290.10:FF:000003">
    <property type="entry name" value="DNA topoisomerase"/>
    <property type="match status" value="1"/>
</dbReference>
<dbReference type="GO" id="GO:0006310">
    <property type="term" value="P:DNA recombination"/>
    <property type="evidence" value="ECO:0007669"/>
    <property type="project" value="TreeGrafter"/>
</dbReference>
<dbReference type="CDD" id="cd03362">
    <property type="entry name" value="TOPRIM_TopoIA_TopoIII"/>
    <property type="match status" value="1"/>
</dbReference>
<dbReference type="HAMAP" id="MF_00952">
    <property type="entry name" value="Topoisom_1_prok"/>
    <property type="match status" value="1"/>
</dbReference>
<evidence type="ECO:0000256" key="6">
    <source>
        <dbReference type="ARBA" id="ARBA00022771"/>
    </source>
</evidence>
<dbReference type="GO" id="GO:0008270">
    <property type="term" value="F:zinc ion binding"/>
    <property type="evidence" value="ECO:0007669"/>
    <property type="project" value="UniProtKB-KW"/>
</dbReference>
<dbReference type="SUPFAM" id="SSF56712">
    <property type="entry name" value="Prokaryotic type I DNA topoisomerase"/>
    <property type="match status" value="1"/>
</dbReference>
<evidence type="ECO:0000256" key="9">
    <source>
        <dbReference type="ARBA" id="ARBA00023029"/>
    </source>
</evidence>
<reference evidence="16 17" key="1">
    <citation type="submission" date="2016-12" db="EMBL/GenBank/DDBJ databases">
        <title>Discovery of methanogenic haloarchaea.</title>
        <authorList>
            <person name="Sorokin D.Y."/>
            <person name="Makarova K.S."/>
            <person name="Abbas B."/>
            <person name="Ferrer M."/>
            <person name="Golyshin P.N."/>
        </authorList>
    </citation>
    <scope>NUCLEOTIDE SEQUENCE [LARGE SCALE GENOMIC DNA]</scope>
    <source>
        <strain evidence="16">AMET1</strain>
    </source>
</reference>
<dbReference type="InterPro" id="IPR003601">
    <property type="entry name" value="Topo_IA_2"/>
</dbReference>
<dbReference type="AlphaFoldDB" id="A0A1Y3GAW7"/>
<dbReference type="Gene3D" id="3.40.50.140">
    <property type="match status" value="1"/>
</dbReference>
<dbReference type="GO" id="GO:0006281">
    <property type="term" value="P:DNA repair"/>
    <property type="evidence" value="ECO:0007669"/>
    <property type="project" value="TreeGrafter"/>
</dbReference>
<keyword evidence="11 12" id="KW-0413">Isomerase</keyword>
<evidence type="ECO:0000256" key="7">
    <source>
        <dbReference type="ARBA" id="ARBA00022833"/>
    </source>
</evidence>
<dbReference type="Gene3D" id="3.30.65.10">
    <property type="entry name" value="Bacterial Topoisomerase I, domain 1"/>
    <property type="match status" value="1"/>
</dbReference>
<evidence type="ECO:0000256" key="4">
    <source>
        <dbReference type="ARBA" id="ARBA00022723"/>
    </source>
</evidence>
<evidence type="ECO:0000256" key="2">
    <source>
        <dbReference type="ARBA" id="ARBA00001946"/>
    </source>
</evidence>
<dbReference type="PANTHER" id="PTHR11390:SF26">
    <property type="entry name" value="DNA TOPOISOMERASE 1"/>
    <property type="match status" value="1"/>
</dbReference>
<comment type="function">
    <text evidence="12">Releases the supercoiling and torsional tension of DNA, which is introduced during the DNA replication and transcription, by transiently cleaving and rejoining one strand of the DNA duplex. Introduces a single-strand break via transesterification at a target site in duplex DNA. The scissile phosphodiester is attacked by the catalytic tyrosine of the enzyme, resulting in the formation of a DNA-(5'-phosphotyrosyl)-enzyme intermediate and the expulsion of a 3'-OH DNA strand. The free DNA strand then undergoes passage around the unbroken strand, thus removing DNA supercoils. Finally, in the religation step, the DNA 3'-OH attacks the covalent intermediate to expel the active-site tyrosine and restore the DNA phosphodiester backbone.</text>
</comment>
<dbReference type="SMART" id="SM00493">
    <property type="entry name" value="TOPRIM"/>
    <property type="match status" value="1"/>
</dbReference>
<evidence type="ECO:0000313" key="17">
    <source>
        <dbReference type="Proteomes" id="UP000195137"/>
    </source>
</evidence>
<dbReference type="Proteomes" id="UP000195137">
    <property type="component" value="Unassembled WGS sequence"/>
</dbReference>
<dbReference type="SUPFAM" id="SSF57783">
    <property type="entry name" value="Zinc beta-ribbon"/>
    <property type="match status" value="1"/>
</dbReference>
<feature type="site" description="Interaction with DNA" evidence="12">
    <location>
        <position position="53"/>
    </location>
</feature>
<dbReference type="InterPro" id="IPR013498">
    <property type="entry name" value="Topo_IA_Znf"/>
</dbReference>
<dbReference type="RefSeq" id="WP_161490700.1">
    <property type="nucleotide sequence ID" value="NZ_MRZU01000003.1"/>
</dbReference>
<keyword evidence="4" id="KW-0479">Metal-binding</keyword>
<evidence type="ECO:0000259" key="14">
    <source>
        <dbReference type="PROSITE" id="PS50880"/>
    </source>
</evidence>
<dbReference type="OrthoDB" id="30963at2157"/>
<evidence type="ECO:0000256" key="12">
    <source>
        <dbReference type="HAMAP-Rule" id="MF_00952"/>
    </source>
</evidence>
<keyword evidence="7" id="KW-0862">Zinc</keyword>
<dbReference type="NCBIfam" id="TIGR01057">
    <property type="entry name" value="topA_arch"/>
    <property type="match status" value="1"/>
</dbReference>
<evidence type="ECO:0000256" key="13">
    <source>
        <dbReference type="SAM" id="MobiDB-lite"/>
    </source>
</evidence>
<comment type="cofactor">
    <cofactor evidence="2">
        <name>Mg(2+)</name>
        <dbReference type="ChEBI" id="CHEBI:18420"/>
    </cofactor>
</comment>
<keyword evidence="9 12" id="KW-0799">Topoisomerase</keyword>
<feature type="region of interest" description="Interaction with DNA" evidence="12">
    <location>
        <begin position="194"/>
        <end position="199"/>
    </location>
</feature>
<evidence type="ECO:0000256" key="3">
    <source>
        <dbReference type="ARBA" id="ARBA00009446"/>
    </source>
</evidence>
<evidence type="ECO:0000256" key="10">
    <source>
        <dbReference type="ARBA" id="ARBA00023125"/>
    </source>
</evidence>
<dbReference type="EMBL" id="MRZU01000003">
    <property type="protein sequence ID" value="OUJ18592.1"/>
    <property type="molecule type" value="Genomic_DNA"/>
</dbReference>
<dbReference type="PANTHER" id="PTHR11390">
    <property type="entry name" value="PROKARYOTIC DNA TOPOISOMERASE"/>
    <property type="match status" value="1"/>
</dbReference>
<evidence type="ECO:0000256" key="11">
    <source>
        <dbReference type="ARBA" id="ARBA00023235"/>
    </source>
</evidence>
<comment type="similarity">
    <text evidence="3 12">Belongs to the type IA topoisomerase family.</text>
</comment>
<evidence type="ECO:0000313" key="16">
    <source>
        <dbReference type="EMBL" id="OUJ18592.1"/>
    </source>
</evidence>
<dbReference type="SMART" id="SM00436">
    <property type="entry name" value="TOP1Bc"/>
    <property type="match status" value="1"/>
</dbReference>
<feature type="domain" description="Toprim" evidence="14">
    <location>
        <begin position="2"/>
        <end position="138"/>
    </location>
</feature>
<feature type="site" description="Interaction with DNA" evidence="12">
    <location>
        <position position="501"/>
    </location>
</feature>
<keyword evidence="10 12" id="KW-0238">DNA-binding</keyword>
<protein>
    <recommendedName>
        <fullName evidence="12">DNA topoisomerase 1</fullName>
        <ecNumber evidence="12">5.6.2.1</ecNumber>
    </recommendedName>
    <alternativeName>
        <fullName evidence="12">DNA topoisomerase I</fullName>
    </alternativeName>
</protein>
<evidence type="ECO:0000259" key="15">
    <source>
        <dbReference type="PROSITE" id="PS52039"/>
    </source>
</evidence>
<dbReference type="InterPro" id="IPR013824">
    <property type="entry name" value="Topo_IA_cen_sub1"/>
</dbReference>
<dbReference type="PROSITE" id="PS00396">
    <property type="entry name" value="TOPO_IA_1"/>
    <property type="match status" value="1"/>
</dbReference>
<dbReference type="SMART" id="SM00437">
    <property type="entry name" value="TOP1Ac"/>
    <property type="match status" value="1"/>
</dbReference>
<feature type="compositionally biased region" description="Polar residues" evidence="13">
    <location>
        <begin position="349"/>
        <end position="359"/>
    </location>
</feature>
<comment type="caution">
    <text evidence="12">Lacks conserved residue(s) required for the propagation of feature annotation.</text>
</comment>
<dbReference type="Pfam" id="PF01751">
    <property type="entry name" value="Toprim"/>
    <property type="match status" value="1"/>
</dbReference>
<dbReference type="InterPro" id="IPR003602">
    <property type="entry name" value="Topo_IA_DNA-bd_dom"/>
</dbReference>
<accession>A0A1Y3GAW7</accession>
<proteinExistence type="inferred from homology"/>
<dbReference type="InterPro" id="IPR034144">
    <property type="entry name" value="TOPRIM_TopoIII"/>
</dbReference>
<dbReference type="GO" id="GO:0005694">
    <property type="term" value="C:chromosome"/>
    <property type="evidence" value="ECO:0007669"/>
    <property type="project" value="InterPro"/>
</dbReference>
<feature type="site" description="Interaction with DNA" evidence="12">
    <location>
        <position position="315"/>
    </location>
</feature>
<dbReference type="NCBIfam" id="NF005555">
    <property type="entry name" value="PRK07220.1"/>
    <property type="match status" value="1"/>
</dbReference>
<feature type="site" description="Interaction with DNA" evidence="12">
    <location>
        <position position="170"/>
    </location>
</feature>
<keyword evidence="5" id="KW-0677">Repeat</keyword>
<dbReference type="InterPro" id="IPR013825">
    <property type="entry name" value="Topo_IA_cen_sub2"/>
</dbReference>
<feature type="region of interest" description="Disordered" evidence="13">
    <location>
        <begin position="349"/>
        <end position="373"/>
    </location>
</feature>
<dbReference type="CDD" id="cd00186">
    <property type="entry name" value="TOP1Ac"/>
    <property type="match status" value="1"/>
</dbReference>
<comment type="caution">
    <text evidence="16">The sequence shown here is derived from an EMBL/GenBank/DDBJ whole genome shotgun (WGS) entry which is preliminary data.</text>
</comment>
<dbReference type="GO" id="GO:0003677">
    <property type="term" value="F:DNA binding"/>
    <property type="evidence" value="ECO:0007669"/>
    <property type="project" value="UniProtKB-KW"/>
</dbReference>
<dbReference type="InterPro" id="IPR013497">
    <property type="entry name" value="Topo_IA_cen"/>
</dbReference>
<evidence type="ECO:0000256" key="8">
    <source>
        <dbReference type="ARBA" id="ARBA00022842"/>
    </source>
</evidence>
<sequence length="680" mass="78007">MNKLIVAEKDKAAKRIAEILSDGNYNSKKVGKTNVYEYTENGDKNQVIGLRGHIMKIDFPEKYKDWQAQEPKELIRAEIEKNPLHKGIVNSLQKLAKQAEQTIIATDYDREGELIGKDALEVIENTNNKITNKRARFSALTQTDVKTAFQNTGEMDYKLSSSGEARQILDLVWGASLTRYISLTAHRYGDNFLSVGRVQTPTLAIIVDKEKEIEAFEPTPYWEINLTLQTNNKKFQAQHTEGRIWEEQKADKIHQNIQNTATVTSTKTKTKKDTPPTPFNTTAFMRAAGSVGLNPSRAMNTAETLYTAGYISYPRTDNTVYSESLDIEQKLHMIGQHPEFKENVQKIQQQKNITPTQGDKTSKDHPPIHPTQLANKKDLNKTEWKVYELIVRRFLATLSPPATKKRITIKLQTGGETFQTKGTQYTDLGWREHYPYYKTKETILPKLQKNQEINIKQKHKESKQTNPPNRYSSNRLITKMDKKGLGTKATRHNIISKLYNRNYIYGNPPKPTKTAEAVIETLEEYAERITQPDMTATLEKEMDQIVDGKLEKQDVIEESRQMLEQIFQDLTQNKEKIAQSLRTGLQKDKILGPCPKCGENLRIMRSKRGSRFVGCSGYPDCNYSLPLPKRGNLIKTKKTCPNHNLNELKVTYNKNKKPWTLGCPQCNYDEWQKDKNKDKD</sequence>
<dbReference type="Pfam" id="PF01131">
    <property type="entry name" value="Topoisom_bac"/>
    <property type="match status" value="1"/>
</dbReference>
<keyword evidence="6" id="KW-0863">Zinc-finger</keyword>
<dbReference type="PROSITE" id="PS50880">
    <property type="entry name" value="TOPRIM"/>
    <property type="match status" value="1"/>
</dbReference>
<dbReference type="Pfam" id="PF01396">
    <property type="entry name" value="Zn_ribbon_Top1"/>
    <property type="match status" value="1"/>
</dbReference>
<dbReference type="InterPro" id="IPR028612">
    <property type="entry name" value="Topoisom_1_IA"/>
</dbReference>
<dbReference type="Gene3D" id="1.10.290.10">
    <property type="entry name" value="Topoisomerase I, domain 4"/>
    <property type="match status" value="1"/>
</dbReference>
<organism evidence="16 17">
    <name type="scientific">Methanonatronarchaeum thermophilum</name>
    <dbReference type="NCBI Taxonomy" id="1927129"/>
    <lineage>
        <taxon>Archaea</taxon>
        <taxon>Methanobacteriati</taxon>
        <taxon>Methanobacteriota</taxon>
        <taxon>Methanonatronarchaeia</taxon>
        <taxon>Methanonatronarchaeales</taxon>
        <taxon>Methanonatronarchaeaceae</taxon>
        <taxon>Methanonatronarchaeum</taxon>
    </lineage>
</organism>
<keyword evidence="17" id="KW-1185">Reference proteome</keyword>
<feature type="domain" description="Topo IA-type catalytic" evidence="15">
    <location>
        <begin position="156"/>
        <end position="567"/>
    </location>
</feature>
<feature type="active site" description="O-(5'-phospho-DNA)-tyrosine intermediate" evidence="12">
    <location>
        <position position="313"/>
    </location>
</feature>
<name>A0A1Y3GAW7_9EURY</name>
<dbReference type="InterPro" id="IPR006171">
    <property type="entry name" value="TOPRIM_dom"/>
</dbReference>
<dbReference type="InterPro" id="IPR023406">
    <property type="entry name" value="Topo_IA_AS"/>
</dbReference>
<dbReference type="InterPro" id="IPR023405">
    <property type="entry name" value="Topo_IA_core_domain"/>
</dbReference>
<evidence type="ECO:0000256" key="5">
    <source>
        <dbReference type="ARBA" id="ARBA00022737"/>
    </source>
</evidence>
<dbReference type="InterPro" id="IPR013826">
    <property type="entry name" value="Topo_IA_cen_sub3"/>
</dbReference>
<dbReference type="PROSITE" id="PS52039">
    <property type="entry name" value="TOPO_IA_2"/>
    <property type="match status" value="1"/>
</dbReference>
<dbReference type="InterPro" id="IPR000380">
    <property type="entry name" value="Topo_IA"/>
</dbReference>
<keyword evidence="8" id="KW-0460">Magnesium</keyword>
<dbReference type="EC" id="5.6.2.1" evidence="12"/>
<gene>
    <name evidence="12" type="primary">topA</name>
    <name evidence="16" type="ORF">AMET1_0238</name>
</gene>
<feature type="site" description="Interaction with DNA" evidence="12">
    <location>
        <position position="166"/>
    </location>
</feature>